<dbReference type="EC" id="1.1.1.346" evidence="8"/>
<accession>A0A7W3JUE9</accession>
<dbReference type="AlphaFoldDB" id="A0A7W3JUE9"/>
<keyword evidence="2" id="KW-0521">NADP</keyword>
<dbReference type="SUPFAM" id="SSF51430">
    <property type="entry name" value="NAD(P)-linked oxidoreductase"/>
    <property type="match status" value="1"/>
</dbReference>
<keyword evidence="3 8" id="KW-0560">Oxidoreductase</keyword>
<dbReference type="Gene3D" id="3.20.20.100">
    <property type="entry name" value="NADP-dependent oxidoreductase domain"/>
    <property type="match status" value="1"/>
</dbReference>
<organism evidence="8 9">
    <name type="scientific">Alpinimonas psychrophila</name>
    <dbReference type="NCBI Taxonomy" id="748908"/>
    <lineage>
        <taxon>Bacteria</taxon>
        <taxon>Bacillati</taxon>
        <taxon>Actinomycetota</taxon>
        <taxon>Actinomycetes</taxon>
        <taxon>Micrococcales</taxon>
        <taxon>Microbacteriaceae</taxon>
        <taxon>Alpinimonas</taxon>
    </lineage>
</organism>
<dbReference type="RefSeq" id="WP_182484883.1">
    <property type="nucleotide sequence ID" value="NZ_JACGWU010000004.1"/>
</dbReference>
<evidence type="ECO:0000256" key="2">
    <source>
        <dbReference type="ARBA" id="ARBA00022857"/>
    </source>
</evidence>
<dbReference type="InterPro" id="IPR020471">
    <property type="entry name" value="AKR"/>
</dbReference>
<feature type="binding site" evidence="5">
    <location>
        <position position="115"/>
    </location>
    <ligand>
        <name>substrate</name>
    </ligand>
</feature>
<evidence type="ECO:0000313" key="8">
    <source>
        <dbReference type="EMBL" id="MBA8829453.1"/>
    </source>
</evidence>
<evidence type="ECO:0000259" key="7">
    <source>
        <dbReference type="Pfam" id="PF00248"/>
    </source>
</evidence>
<comment type="similarity">
    <text evidence="1">Belongs to the aldo/keto reductase family.</text>
</comment>
<evidence type="ECO:0000256" key="5">
    <source>
        <dbReference type="PIRSR" id="PIRSR000097-2"/>
    </source>
</evidence>
<dbReference type="PRINTS" id="PR00069">
    <property type="entry name" value="ALDKETRDTASE"/>
</dbReference>
<gene>
    <name evidence="8" type="ORF">FB555_001558</name>
</gene>
<dbReference type="PIRSF" id="PIRSF000097">
    <property type="entry name" value="AKR"/>
    <property type="match status" value="1"/>
</dbReference>
<name>A0A7W3JUE9_9MICO</name>
<keyword evidence="9" id="KW-1185">Reference proteome</keyword>
<feature type="site" description="Lowers pKa of active site Tyr" evidence="6">
    <location>
        <position position="82"/>
    </location>
</feature>
<dbReference type="PANTHER" id="PTHR43827:SF3">
    <property type="entry name" value="NADP-DEPENDENT OXIDOREDUCTASE DOMAIN-CONTAINING PROTEIN"/>
    <property type="match status" value="1"/>
</dbReference>
<feature type="active site" description="Proton donor" evidence="4">
    <location>
        <position position="57"/>
    </location>
</feature>
<dbReference type="PROSITE" id="PS00062">
    <property type="entry name" value="ALDOKETO_REDUCTASE_2"/>
    <property type="match status" value="1"/>
</dbReference>
<dbReference type="Proteomes" id="UP000524237">
    <property type="component" value="Unassembled WGS sequence"/>
</dbReference>
<sequence length="281" mass="31032">MTSTHAYGPGTEITLNDGVIMPQVGFGVWQVKDDEAQPAVEKALEVGYRNIDTAAVYQNEAGVGRAILASGLARVDFFVTTKLWNDDQGTDTAFVAFEKSLDLLGLDFVDLYLIHWASPKRGLYKESWETLIKIQESGRARAIGVSNFAIEHLEVLSKATGVVPAVNQIELHPFLQQRELQEYNTAHNIVTEAWSPLAQGKSLDNELLLGLGAKHDKTVAQIVIRWHMQSDRLVIPKSTTPHRIAENFDVFDFALDADDMNIIAELDSGNRLGADPATAEF</sequence>
<dbReference type="EMBL" id="JACGWU010000004">
    <property type="protein sequence ID" value="MBA8829453.1"/>
    <property type="molecule type" value="Genomic_DNA"/>
</dbReference>
<dbReference type="Pfam" id="PF00248">
    <property type="entry name" value="Aldo_ket_red"/>
    <property type="match status" value="1"/>
</dbReference>
<evidence type="ECO:0000256" key="1">
    <source>
        <dbReference type="ARBA" id="ARBA00007905"/>
    </source>
</evidence>
<evidence type="ECO:0000256" key="3">
    <source>
        <dbReference type="ARBA" id="ARBA00023002"/>
    </source>
</evidence>
<evidence type="ECO:0000313" key="9">
    <source>
        <dbReference type="Proteomes" id="UP000524237"/>
    </source>
</evidence>
<dbReference type="InterPro" id="IPR018170">
    <property type="entry name" value="Aldo/ket_reductase_CS"/>
</dbReference>
<comment type="caution">
    <text evidence="8">The sequence shown here is derived from an EMBL/GenBank/DDBJ whole genome shotgun (WGS) entry which is preliminary data.</text>
</comment>
<evidence type="ECO:0000256" key="6">
    <source>
        <dbReference type="PIRSR" id="PIRSR000097-3"/>
    </source>
</evidence>
<proteinExistence type="inferred from homology"/>
<dbReference type="PROSITE" id="PS00063">
    <property type="entry name" value="ALDOKETO_REDUCTASE_3"/>
    <property type="match status" value="1"/>
</dbReference>
<dbReference type="FunFam" id="3.20.20.100:FF:000015">
    <property type="entry name" value="Oxidoreductase, aldo/keto reductase family"/>
    <property type="match status" value="1"/>
</dbReference>
<evidence type="ECO:0000256" key="4">
    <source>
        <dbReference type="PIRSR" id="PIRSR000097-1"/>
    </source>
</evidence>
<dbReference type="GO" id="GO:0016616">
    <property type="term" value="F:oxidoreductase activity, acting on the CH-OH group of donors, NAD or NADP as acceptor"/>
    <property type="evidence" value="ECO:0007669"/>
    <property type="project" value="UniProtKB-ARBA"/>
</dbReference>
<feature type="domain" description="NADP-dependent oxidoreductase" evidence="7">
    <location>
        <begin position="25"/>
        <end position="267"/>
    </location>
</feature>
<dbReference type="InterPro" id="IPR036812">
    <property type="entry name" value="NAD(P)_OxRdtase_dom_sf"/>
</dbReference>
<dbReference type="InterPro" id="IPR023210">
    <property type="entry name" value="NADP_OxRdtase_dom"/>
</dbReference>
<reference evidence="8 9" key="1">
    <citation type="submission" date="2020-07" db="EMBL/GenBank/DDBJ databases">
        <title>Sequencing the genomes of 1000 actinobacteria strains.</title>
        <authorList>
            <person name="Klenk H.-P."/>
        </authorList>
    </citation>
    <scope>NUCLEOTIDE SEQUENCE [LARGE SCALE GENOMIC DNA]</scope>
    <source>
        <strain evidence="8 9">DSM 23737</strain>
    </source>
</reference>
<dbReference type="PANTHER" id="PTHR43827">
    <property type="entry name" value="2,5-DIKETO-D-GLUCONIC ACID REDUCTASE"/>
    <property type="match status" value="1"/>
</dbReference>
<protein>
    <submittedName>
        <fullName evidence="8">2,5-diketo-D-gluconate reductase A</fullName>
        <ecNumber evidence="8">1.1.1.346</ecNumber>
    </submittedName>
</protein>